<keyword evidence="1" id="KW-0175">Coiled coil</keyword>
<dbReference type="RefSeq" id="WP_066229713.1">
    <property type="nucleotide sequence ID" value="NZ_JARTFQ010000005.1"/>
</dbReference>
<gene>
    <name evidence="2" type="ORF">P9271_01460</name>
</gene>
<evidence type="ECO:0000256" key="1">
    <source>
        <dbReference type="SAM" id="Coils"/>
    </source>
</evidence>
<organism evidence="2 3">
    <name type="scientific">Metabacillus fastidiosus</name>
    <dbReference type="NCBI Taxonomy" id="1458"/>
    <lineage>
        <taxon>Bacteria</taxon>
        <taxon>Bacillati</taxon>
        <taxon>Bacillota</taxon>
        <taxon>Bacilli</taxon>
        <taxon>Bacillales</taxon>
        <taxon>Bacillaceae</taxon>
        <taxon>Metabacillus</taxon>
    </lineage>
</organism>
<name>A0ABU6NUY3_9BACI</name>
<dbReference type="PROSITE" id="PS51257">
    <property type="entry name" value="PROKAR_LIPOPROTEIN"/>
    <property type="match status" value="1"/>
</dbReference>
<evidence type="ECO:0000313" key="2">
    <source>
        <dbReference type="EMBL" id="MED4400029.1"/>
    </source>
</evidence>
<dbReference type="Proteomes" id="UP001342826">
    <property type="component" value="Unassembled WGS sequence"/>
</dbReference>
<sequence>MKKYLYVGILLGTVMLAGCKVNEETEKQVKEEKVEIPTIKQRVEDEPLADTDKSEVKPKASLKLTEEQKEDYYKEYVILKDNIVAKYEGFGVDVVPMNEFLPEDWVEPEEFEKILIDRANTKITVTKSNDISSPELVTKTVDFHIGSSVRTISISGSFKTQYSSSDGGMQFFSRINSISSQAESEGGVWEQKGYDYDLINDDRRYLITIGGKYSESGISSLHHVAVEFDCTKNGGIN</sequence>
<dbReference type="EMBL" id="JARTFS010000001">
    <property type="protein sequence ID" value="MED4400029.1"/>
    <property type="molecule type" value="Genomic_DNA"/>
</dbReference>
<evidence type="ECO:0008006" key="4">
    <source>
        <dbReference type="Google" id="ProtNLM"/>
    </source>
</evidence>
<accession>A0ABU6NUY3</accession>
<comment type="caution">
    <text evidence="2">The sequence shown here is derived from an EMBL/GenBank/DDBJ whole genome shotgun (WGS) entry which is preliminary data.</text>
</comment>
<reference evidence="2 3" key="1">
    <citation type="submission" date="2023-03" db="EMBL/GenBank/DDBJ databases">
        <title>Bacillus Genome Sequencing.</title>
        <authorList>
            <person name="Dunlap C."/>
        </authorList>
    </citation>
    <scope>NUCLEOTIDE SEQUENCE [LARGE SCALE GENOMIC DNA]</scope>
    <source>
        <strain evidence="2 3">NRS-1717</strain>
    </source>
</reference>
<dbReference type="GeneID" id="301141244"/>
<proteinExistence type="predicted"/>
<evidence type="ECO:0000313" key="3">
    <source>
        <dbReference type="Proteomes" id="UP001342826"/>
    </source>
</evidence>
<protein>
    <recommendedName>
        <fullName evidence="4">Lipoprotein</fullName>
    </recommendedName>
</protein>
<keyword evidence="3" id="KW-1185">Reference proteome</keyword>
<feature type="coiled-coil region" evidence="1">
    <location>
        <begin position="22"/>
        <end position="82"/>
    </location>
</feature>